<dbReference type="AlphaFoldDB" id="A0ABD4U4Y6"/>
<organism evidence="1 2">
    <name type="scientific">Streptococcus anginosus</name>
    <dbReference type="NCBI Taxonomy" id="1328"/>
    <lineage>
        <taxon>Bacteria</taxon>
        <taxon>Bacillati</taxon>
        <taxon>Bacillota</taxon>
        <taxon>Bacilli</taxon>
        <taxon>Lactobacillales</taxon>
        <taxon>Streptococcaceae</taxon>
        <taxon>Streptococcus</taxon>
        <taxon>Streptococcus anginosus group</taxon>
    </lineage>
</organism>
<gene>
    <name evidence="1" type="ORF">OJ589_07315</name>
</gene>
<protein>
    <recommendedName>
        <fullName evidence="3">Phage protein</fullName>
    </recommendedName>
</protein>
<evidence type="ECO:0000313" key="2">
    <source>
        <dbReference type="Proteomes" id="UP001208682"/>
    </source>
</evidence>
<proteinExistence type="predicted"/>
<sequence>MEKFNFENNIEQENKLPQIEIYKLTNFGELQNYTSVNIFSKDTFEAIIPINEDGDHFVYACRFLNPERAEEYFCRGCQTENPEDIEFWNEQLQAEKVEVLDIRLEVKN</sequence>
<dbReference type="EMBL" id="JAPAIP010000024">
    <property type="protein sequence ID" value="MCW1076953.1"/>
    <property type="molecule type" value="Genomic_DNA"/>
</dbReference>
<accession>A0ABD4U4Y6</accession>
<evidence type="ECO:0008006" key="3">
    <source>
        <dbReference type="Google" id="ProtNLM"/>
    </source>
</evidence>
<reference evidence="1 2" key="1">
    <citation type="submission" date="2022-10" db="EMBL/GenBank/DDBJ databases">
        <title>Comparative genomic study of S. anginosus.</title>
        <authorList>
            <person name="Prasad A."/>
            <person name="Ene A."/>
            <person name="Jablonska S."/>
            <person name="Du J."/>
            <person name="Wolfe A.J."/>
            <person name="Putonti C."/>
        </authorList>
    </citation>
    <scope>NUCLEOTIDE SEQUENCE [LARGE SCALE GENOMIC DNA]</scope>
    <source>
        <strain evidence="1 2">UMB1339</strain>
    </source>
</reference>
<dbReference type="Proteomes" id="UP001208682">
    <property type="component" value="Unassembled WGS sequence"/>
</dbReference>
<name>A0ABD4U4Y6_STRAP</name>
<evidence type="ECO:0000313" key="1">
    <source>
        <dbReference type="EMBL" id="MCW1076953.1"/>
    </source>
</evidence>
<comment type="caution">
    <text evidence="1">The sequence shown here is derived from an EMBL/GenBank/DDBJ whole genome shotgun (WGS) entry which is preliminary data.</text>
</comment>